<dbReference type="GO" id="GO:0004664">
    <property type="term" value="F:prephenate dehydratase activity"/>
    <property type="evidence" value="ECO:0007669"/>
    <property type="project" value="InterPro"/>
</dbReference>
<keyword evidence="8" id="KW-0511">Multifunctional enzyme</keyword>
<evidence type="ECO:0000256" key="3">
    <source>
        <dbReference type="ARBA" id="ARBA00004496"/>
    </source>
</evidence>
<evidence type="ECO:0000256" key="2">
    <source>
        <dbReference type="ARBA" id="ARBA00002364"/>
    </source>
</evidence>
<sequence length="287" mass="32816">MKDLLDIRNEIDGIDRQIVELFENRMILTTQVAEYKISTGKAVFDKEREVSKLDSVAELAHSEFNSHGVRELFEHIMSVSRKRQYQLLTEHGKFAPTGFVEVKELDFTHAAAAFIPASEDAAKSYFPEECGLQKCTDWREACDVLQREEVNFAFLPMQDPASGYVSANYNLVAEYGFYILEEYETSPQPKDRYLLISKDRVTLSGADKISICFEAPDACGSLYHLMSHLTYNNLNMNRIESIVISRDPLDYRFFMDLSGNLNDSAIKNAVLGLRDEARNFKILGNYR</sequence>
<comment type="function">
    <text evidence="2">Catalyzes the Claisen rearrangement of chorismate to prephenate and the decarboxylation/dehydration of prephenate to phenylpyruvate.</text>
</comment>
<keyword evidence="7" id="KW-0413">Isomerase</keyword>
<dbReference type="PANTHER" id="PTHR38041">
    <property type="entry name" value="CHORISMATE MUTASE"/>
    <property type="match status" value="1"/>
</dbReference>
<dbReference type="GO" id="GO:0004106">
    <property type="term" value="F:chorismate mutase activity"/>
    <property type="evidence" value="ECO:0007669"/>
    <property type="project" value="UniProtKB-EC"/>
</dbReference>
<gene>
    <name evidence="12" type="primary">pheA_2</name>
    <name evidence="12" type="ORF">ERS852448_02168</name>
    <name evidence="13" type="ORF">GKE72_01240</name>
</gene>
<reference evidence="12 14" key="1">
    <citation type="submission" date="2015-09" db="EMBL/GenBank/DDBJ databases">
        <authorList>
            <consortium name="Pathogen Informatics"/>
        </authorList>
    </citation>
    <scope>NUCLEOTIDE SEQUENCE [LARGE SCALE GENOMIC DNA]</scope>
    <source>
        <strain evidence="12 14">2789STDY5608891</strain>
    </source>
</reference>
<dbReference type="InterPro" id="IPR008242">
    <property type="entry name" value="Chor_mutase/pphenate_deHydtase"/>
</dbReference>
<dbReference type="AlphaFoldDB" id="A0A173UR66"/>
<dbReference type="GeneID" id="97391228"/>
<reference evidence="13 15" key="2">
    <citation type="journal article" date="2019" name="Nat. Med.">
        <title>A library of human gut bacterial isolates paired with longitudinal multiomics data enables mechanistic microbiome research.</title>
        <authorList>
            <person name="Poyet M."/>
            <person name="Groussin M."/>
            <person name="Gibbons S.M."/>
            <person name="Avila-Pacheco J."/>
            <person name="Jiang X."/>
            <person name="Kearney S.M."/>
            <person name="Perrotta A.R."/>
            <person name="Berdy B."/>
            <person name="Zhao S."/>
            <person name="Lieberman T.D."/>
            <person name="Swanson P.K."/>
            <person name="Smith M."/>
            <person name="Roesemann S."/>
            <person name="Alexander J.E."/>
            <person name="Rich S.A."/>
            <person name="Livny J."/>
            <person name="Vlamakis H."/>
            <person name="Clish C."/>
            <person name="Bullock K."/>
            <person name="Deik A."/>
            <person name="Scott J."/>
            <person name="Pierce K.A."/>
            <person name="Xavier R.J."/>
            <person name="Alm E.J."/>
        </authorList>
    </citation>
    <scope>NUCLEOTIDE SEQUENCE [LARGE SCALE GENOMIC DNA]</scope>
    <source>
        <strain evidence="13 15">BIOML-A3</strain>
    </source>
</reference>
<dbReference type="SUPFAM" id="SSF55021">
    <property type="entry name" value="ACT-like"/>
    <property type="match status" value="1"/>
</dbReference>
<evidence type="ECO:0000313" key="12">
    <source>
        <dbReference type="EMBL" id="CUN16485.1"/>
    </source>
</evidence>
<dbReference type="InterPro" id="IPR001086">
    <property type="entry name" value="Preph_deHydtase"/>
</dbReference>
<evidence type="ECO:0000313" key="14">
    <source>
        <dbReference type="Proteomes" id="UP000095492"/>
    </source>
</evidence>
<name>A0A173UR66_EUBRA</name>
<dbReference type="GO" id="GO:0005737">
    <property type="term" value="C:cytoplasm"/>
    <property type="evidence" value="ECO:0007669"/>
    <property type="project" value="UniProtKB-SubCell"/>
</dbReference>
<evidence type="ECO:0000256" key="9">
    <source>
        <dbReference type="ARBA" id="ARBA00031175"/>
    </source>
</evidence>
<dbReference type="GO" id="GO:0046417">
    <property type="term" value="P:chorismate metabolic process"/>
    <property type="evidence" value="ECO:0007669"/>
    <property type="project" value="InterPro"/>
</dbReference>
<dbReference type="RefSeq" id="WP_055290536.1">
    <property type="nucleotide sequence ID" value="NZ_CAXUGT010000012.1"/>
</dbReference>
<dbReference type="PIRSF" id="PIRSF001500">
    <property type="entry name" value="Chor_mut_pdt_Ppr"/>
    <property type="match status" value="1"/>
</dbReference>
<dbReference type="STRING" id="39490.ERS852448_02168"/>
<feature type="domain" description="Chorismate mutase" evidence="11">
    <location>
        <begin position="1"/>
        <end position="88"/>
    </location>
</feature>
<evidence type="ECO:0000313" key="15">
    <source>
        <dbReference type="Proteomes" id="UP000431304"/>
    </source>
</evidence>
<dbReference type="InterPro" id="IPR036263">
    <property type="entry name" value="Chorismate_II_sf"/>
</dbReference>
<evidence type="ECO:0000256" key="10">
    <source>
        <dbReference type="ARBA" id="ARBA00031520"/>
    </source>
</evidence>
<dbReference type="InterPro" id="IPR051331">
    <property type="entry name" value="Chorismate_mutase-related"/>
</dbReference>
<comment type="pathway">
    <text evidence="4">Metabolic intermediate biosynthesis; prephenate biosynthesis; prephenate from chorismate: step 1/1.</text>
</comment>
<dbReference type="UniPathway" id="UPA00121">
    <property type="reaction ID" value="UER00345"/>
</dbReference>
<proteinExistence type="predicted"/>
<evidence type="ECO:0000256" key="4">
    <source>
        <dbReference type="ARBA" id="ARBA00004817"/>
    </source>
</evidence>
<comment type="subcellular location">
    <subcellularLocation>
        <location evidence="3">Cytoplasm</location>
    </subcellularLocation>
</comment>
<dbReference type="PROSITE" id="PS51168">
    <property type="entry name" value="CHORISMATE_MUT_2"/>
    <property type="match status" value="1"/>
</dbReference>
<protein>
    <recommendedName>
        <fullName evidence="5">Bifunctional chorismate mutase/prephenate dehydratase</fullName>
    </recommendedName>
    <alternativeName>
        <fullName evidence="10">Chorismate mutase-prephenate dehydratase</fullName>
    </alternativeName>
    <alternativeName>
        <fullName evidence="9">p-protein</fullName>
    </alternativeName>
</protein>
<dbReference type="Pfam" id="PF00800">
    <property type="entry name" value="PDT"/>
    <property type="match status" value="1"/>
</dbReference>
<dbReference type="InterPro" id="IPR036979">
    <property type="entry name" value="CM_dom_sf"/>
</dbReference>
<evidence type="ECO:0000256" key="5">
    <source>
        <dbReference type="ARBA" id="ARBA00014401"/>
    </source>
</evidence>
<dbReference type="InterPro" id="IPR002701">
    <property type="entry name" value="CM_II_prokaryot"/>
</dbReference>
<evidence type="ECO:0000259" key="11">
    <source>
        <dbReference type="PROSITE" id="PS51168"/>
    </source>
</evidence>
<dbReference type="EMBL" id="CYYA01000015">
    <property type="protein sequence ID" value="CUN16485.1"/>
    <property type="molecule type" value="Genomic_DNA"/>
</dbReference>
<keyword evidence="6" id="KW-0963">Cytoplasm</keyword>
<dbReference type="PANTHER" id="PTHR38041:SF1">
    <property type="entry name" value="CHORISMATE MUTASE"/>
    <property type="match status" value="1"/>
</dbReference>
<dbReference type="OrthoDB" id="9802281at2"/>
<dbReference type="InterPro" id="IPR045865">
    <property type="entry name" value="ACT-like_dom_sf"/>
</dbReference>
<evidence type="ECO:0000256" key="1">
    <source>
        <dbReference type="ARBA" id="ARBA00000824"/>
    </source>
</evidence>
<dbReference type="Proteomes" id="UP000431304">
    <property type="component" value="Unassembled WGS sequence"/>
</dbReference>
<organism evidence="12 14">
    <name type="scientific">Eubacterium ramulus</name>
    <dbReference type="NCBI Taxonomy" id="39490"/>
    <lineage>
        <taxon>Bacteria</taxon>
        <taxon>Bacillati</taxon>
        <taxon>Bacillota</taxon>
        <taxon>Clostridia</taxon>
        <taxon>Eubacteriales</taxon>
        <taxon>Eubacteriaceae</taxon>
        <taxon>Eubacterium</taxon>
    </lineage>
</organism>
<dbReference type="EMBL" id="WKRA01000001">
    <property type="protein sequence ID" value="MSD14720.1"/>
    <property type="molecule type" value="Genomic_DNA"/>
</dbReference>
<dbReference type="Proteomes" id="UP000095492">
    <property type="component" value="Unassembled WGS sequence"/>
</dbReference>
<evidence type="ECO:0000256" key="8">
    <source>
        <dbReference type="ARBA" id="ARBA00023268"/>
    </source>
</evidence>
<dbReference type="Gene3D" id="3.40.190.10">
    <property type="entry name" value="Periplasmic binding protein-like II"/>
    <property type="match status" value="1"/>
</dbReference>
<evidence type="ECO:0000256" key="7">
    <source>
        <dbReference type="ARBA" id="ARBA00023235"/>
    </source>
</evidence>
<dbReference type="SUPFAM" id="SSF48600">
    <property type="entry name" value="Chorismate mutase II"/>
    <property type="match status" value="1"/>
</dbReference>
<dbReference type="GO" id="GO:0009697">
    <property type="term" value="P:salicylic acid biosynthetic process"/>
    <property type="evidence" value="ECO:0007669"/>
    <property type="project" value="TreeGrafter"/>
</dbReference>
<evidence type="ECO:0000313" key="13">
    <source>
        <dbReference type="EMBL" id="MSD14720.1"/>
    </source>
</evidence>
<evidence type="ECO:0000256" key="6">
    <source>
        <dbReference type="ARBA" id="ARBA00022490"/>
    </source>
</evidence>
<dbReference type="GO" id="GO:0009094">
    <property type="term" value="P:L-phenylalanine biosynthetic process"/>
    <property type="evidence" value="ECO:0007669"/>
    <property type="project" value="UniProtKB-UniPathway"/>
</dbReference>
<dbReference type="CDD" id="cd04905">
    <property type="entry name" value="ACT_CM-PDT"/>
    <property type="match status" value="1"/>
</dbReference>
<accession>A0A173UR66</accession>
<dbReference type="Gene3D" id="1.20.59.10">
    <property type="entry name" value="Chorismate mutase"/>
    <property type="match status" value="1"/>
</dbReference>
<dbReference type="SMART" id="SM00830">
    <property type="entry name" value="CM_2"/>
    <property type="match status" value="1"/>
</dbReference>
<comment type="catalytic activity">
    <reaction evidence="1">
        <text>chorismate = prephenate</text>
        <dbReference type="Rhea" id="RHEA:13897"/>
        <dbReference type="ChEBI" id="CHEBI:29748"/>
        <dbReference type="ChEBI" id="CHEBI:29934"/>
        <dbReference type="EC" id="5.4.99.5"/>
    </reaction>
</comment>
<dbReference type="Pfam" id="PF01817">
    <property type="entry name" value="CM_2"/>
    <property type="match status" value="1"/>
</dbReference>
<dbReference type="Gene3D" id="3.30.70.260">
    <property type="match status" value="1"/>
</dbReference>